<evidence type="ECO:0000256" key="1">
    <source>
        <dbReference type="ARBA" id="ARBA00007677"/>
    </source>
</evidence>
<dbReference type="InterPro" id="IPR029044">
    <property type="entry name" value="Nucleotide-diphossugar_trans"/>
</dbReference>
<dbReference type="AlphaFoldDB" id="A0AAD2FIR5"/>
<accession>A0AAD2FIR5</accession>
<comment type="caution">
    <text evidence="3">The sequence shown here is derived from an EMBL/GenBank/DDBJ whole genome shotgun (WGS) entry which is preliminary data.</text>
</comment>
<reference evidence="3" key="1">
    <citation type="submission" date="2023-08" db="EMBL/GenBank/DDBJ databases">
        <authorList>
            <person name="Audoor S."/>
            <person name="Bilcke G."/>
        </authorList>
    </citation>
    <scope>NUCLEOTIDE SEQUENCE</scope>
</reference>
<proteinExistence type="inferred from homology"/>
<evidence type="ECO:0000256" key="2">
    <source>
        <dbReference type="ARBA" id="ARBA00022679"/>
    </source>
</evidence>
<dbReference type="Pfam" id="PF01793">
    <property type="entry name" value="Glyco_transf_15"/>
    <property type="match status" value="1"/>
</dbReference>
<dbReference type="GO" id="GO:0000030">
    <property type="term" value="F:mannosyltransferase activity"/>
    <property type="evidence" value="ECO:0007669"/>
    <property type="project" value="InterPro"/>
</dbReference>
<keyword evidence="2" id="KW-0808">Transferase</keyword>
<sequence>MTSIGRQTCYFVLCLLVLLSVLLNARIFLSGTSLLEEGAPPTTLDSSLLAVWSSSNTPNNTNDATIAEELSPSSSNVKEATNRNTRDRSLIWKDGCQVWDDEIKSMSRMRPNNDSTATMSINTKPPTGIAVTLAKRKNKRGKDLLNLLCQKIPTQQAYFYEPQNIDLLILIEIESITYQQVADCLKLQEVSKGPLKWLNLDGSTLTTYEYRSSKKASRDGGNPKVYLAPFEMQYPEYIQQNASRLTEKMEGCDRGTDFEDYVQGTRYYSNDVLQLKILKGYDYLLKVDLDIEFKGDQLFPFHLLHDMRLRGAIFGHSGEFLPKGFGGCTKNINHVVDSFVEMASMVNVTTGDDDNDKPTWARQSNWKRPCSAGVEEFDRGKDQYYTNLVVMSVDFFQSEHVRAYGKWMNEYYPGFFRYGWTDQLFFHKAMGLFLGPDFREYVADYTDFRCKKFATCWFPWAGMGKKTKTTPSHFCAAGGIFHHGKARSVFGPFNGRFPNVSTPLAARPYVSQYQHDCSNI</sequence>
<gene>
    <name evidence="3" type="ORF">CYCCA115_LOCUS7736</name>
</gene>
<organism evidence="3 4">
    <name type="scientific">Cylindrotheca closterium</name>
    <dbReference type="NCBI Taxonomy" id="2856"/>
    <lineage>
        <taxon>Eukaryota</taxon>
        <taxon>Sar</taxon>
        <taxon>Stramenopiles</taxon>
        <taxon>Ochrophyta</taxon>
        <taxon>Bacillariophyta</taxon>
        <taxon>Bacillariophyceae</taxon>
        <taxon>Bacillariophycidae</taxon>
        <taxon>Bacillariales</taxon>
        <taxon>Bacillariaceae</taxon>
        <taxon>Cylindrotheca</taxon>
    </lineage>
</organism>
<keyword evidence="4" id="KW-1185">Reference proteome</keyword>
<protein>
    <submittedName>
        <fullName evidence="3">Uncharacterized protein</fullName>
    </submittedName>
</protein>
<dbReference type="Proteomes" id="UP001295423">
    <property type="component" value="Unassembled WGS sequence"/>
</dbReference>
<name>A0AAD2FIR5_9STRA</name>
<evidence type="ECO:0000313" key="3">
    <source>
        <dbReference type="EMBL" id="CAJ1942016.1"/>
    </source>
</evidence>
<dbReference type="GO" id="GO:0016020">
    <property type="term" value="C:membrane"/>
    <property type="evidence" value="ECO:0007669"/>
    <property type="project" value="InterPro"/>
</dbReference>
<comment type="similarity">
    <text evidence="1">Belongs to the glycosyltransferase 15 family.</text>
</comment>
<dbReference type="SUPFAM" id="SSF53448">
    <property type="entry name" value="Nucleotide-diphospho-sugar transferases"/>
    <property type="match status" value="1"/>
</dbReference>
<dbReference type="EMBL" id="CAKOGP040001112">
    <property type="protein sequence ID" value="CAJ1942016.1"/>
    <property type="molecule type" value="Genomic_DNA"/>
</dbReference>
<dbReference type="Gene3D" id="3.90.550.10">
    <property type="entry name" value="Spore Coat Polysaccharide Biosynthesis Protein SpsA, Chain A"/>
    <property type="match status" value="1"/>
</dbReference>
<dbReference type="InterPro" id="IPR002685">
    <property type="entry name" value="Glyco_trans_15"/>
</dbReference>
<evidence type="ECO:0000313" key="4">
    <source>
        <dbReference type="Proteomes" id="UP001295423"/>
    </source>
</evidence>